<keyword evidence="1" id="KW-0175">Coiled coil</keyword>
<dbReference type="EMBL" id="JAIXMP010000023">
    <property type="protein sequence ID" value="KAI9255182.1"/>
    <property type="molecule type" value="Genomic_DNA"/>
</dbReference>
<dbReference type="Proteomes" id="UP001209540">
    <property type="component" value="Unassembled WGS sequence"/>
</dbReference>
<protein>
    <submittedName>
        <fullName evidence="2">Uncharacterized protein</fullName>
    </submittedName>
</protein>
<sequence length="109" mass="12345">MSTLAAAQALAEGLDFDALSVKYNDLQILYETSEKQQEALRNEIQRVRSELQAALARASEQELQKQNVIIQYETSTLNERKLSDQLATIASDLTSFKGKKRKQASFIFF</sequence>
<name>A0AAD5PBI1_9FUNG</name>
<organism evidence="2 3">
    <name type="scientific">Phascolomyces articulosus</name>
    <dbReference type="NCBI Taxonomy" id="60185"/>
    <lineage>
        <taxon>Eukaryota</taxon>
        <taxon>Fungi</taxon>
        <taxon>Fungi incertae sedis</taxon>
        <taxon>Mucoromycota</taxon>
        <taxon>Mucoromycotina</taxon>
        <taxon>Mucoromycetes</taxon>
        <taxon>Mucorales</taxon>
        <taxon>Lichtheimiaceae</taxon>
        <taxon>Phascolomyces</taxon>
    </lineage>
</organism>
<comment type="caution">
    <text evidence="2">The sequence shown here is derived from an EMBL/GenBank/DDBJ whole genome shotgun (WGS) entry which is preliminary data.</text>
</comment>
<keyword evidence="3" id="KW-1185">Reference proteome</keyword>
<proteinExistence type="predicted"/>
<feature type="coiled-coil region" evidence="1">
    <location>
        <begin position="23"/>
        <end position="64"/>
    </location>
</feature>
<evidence type="ECO:0000313" key="2">
    <source>
        <dbReference type="EMBL" id="KAI9255182.1"/>
    </source>
</evidence>
<dbReference type="AlphaFoldDB" id="A0AAD5PBI1"/>
<reference evidence="2" key="1">
    <citation type="journal article" date="2022" name="IScience">
        <title>Evolution of zygomycete secretomes and the origins of terrestrial fungal ecologies.</title>
        <authorList>
            <person name="Chang Y."/>
            <person name="Wang Y."/>
            <person name="Mondo S."/>
            <person name="Ahrendt S."/>
            <person name="Andreopoulos W."/>
            <person name="Barry K."/>
            <person name="Beard J."/>
            <person name="Benny G.L."/>
            <person name="Blankenship S."/>
            <person name="Bonito G."/>
            <person name="Cuomo C."/>
            <person name="Desiro A."/>
            <person name="Gervers K.A."/>
            <person name="Hundley H."/>
            <person name="Kuo A."/>
            <person name="LaButti K."/>
            <person name="Lang B.F."/>
            <person name="Lipzen A."/>
            <person name="O'Donnell K."/>
            <person name="Pangilinan J."/>
            <person name="Reynolds N."/>
            <person name="Sandor L."/>
            <person name="Smith M.E."/>
            <person name="Tsang A."/>
            <person name="Grigoriev I.V."/>
            <person name="Stajich J.E."/>
            <person name="Spatafora J.W."/>
        </authorList>
    </citation>
    <scope>NUCLEOTIDE SEQUENCE</scope>
    <source>
        <strain evidence="2">RSA 2281</strain>
    </source>
</reference>
<accession>A0AAD5PBI1</accession>
<evidence type="ECO:0000256" key="1">
    <source>
        <dbReference type="SAM" id="Coils"/>
    </source>
</evidence>
<evidence type="ECO:0000313" key="3">
    <source>
        <dbReference type="Proteomes" id="UP001209540"/>
    </source>
</evidence>
<reference evidence="2" key="2">
    <citation type="submission" date="2023-02" db="EMBL/GenBank/DDBJ databases">
        <authorList>
            <consortium name="DOE Joint Genome Institute"/>
            <person name="Mondo S.J."/>
            <person name="Chang Y."/>
            <person name="Wang Y."/>
            <person name="Ahrendt S."/>
            <person name="Andreopoulos W."/>
            <person name="Barry K."/>
            <person name="Beard J."/>
            <person name="Benny G.L."/>
            <person name="Blankenship S."/>
            <person name="Bonito G."/>
            <person name="Cuomo C."/>
            <person name="Desiro A."/>
            <person name="Gervers K.A."/>
            <person name="Hundley H."/>
            <person name="Kuo A."/>
            <person name="LaButti K."/>
            <person name="Lang B.F."/>
            <person name="Lipzen A."/>
            <person name="O'Donnell K."/>
            <person name="Pangilinan J."/>
            <person name="Reynolds N."/>
            <person name="Sandor L."/>
            <person name="Smith M.W."/>
            <person name="Tsang A."/>
            <person name="Grigoriev I.V."/>
            <person name="Stajich J.E."/>
            <person name="Spatafora J.W."/>
        </authorList>
    </citation>
    <scope>NUCLEOTIDE SEQUENCE</scope>
    <source>
        <strain evidence="2">RSA 2281</strain>
    </source>
</reference>
<gene>
    <name evidence="2" type="ORF">BDA99DRAFT_518108</name>
</gene>